<feature type="region of interest" description="Disordered" evidence="1">
    <location>
        <begin position="140"/>
        <end position="215"/>
    </location>
</feature>
<dbReference type="AlphaFoldDB" id="A0A8S2IGH2"/>
<feature type="compositionally biased region" description="Low complexity" evidence="1">
    <location>
        <begin position="157"/>
        <end position="176"/>
    </location>
</feature>
<evidence type="ECO:0000313" key="2">
    <source>
        <dbReference type="EMBL" id="CAF0978858.1"/>
    </source>
</evidence>
<dbReference type="Proteomes" id="UP000682733">
    <property type="component" value="Unassembled WGS sequence"/>
</dbReference>
<organism evidence="3 4">
    <name type="scientific">Didymodactylos carnosus</name>
    <dbReference type="NCBI Taxonomy" id="1234261"/>
    <lineage>
        <taxon>Eukaryota</taxon>
        <taxon>Metazoa</taxon>
        <taxon>Spiralia</taxon>
        <taxon>Gnathifera</taxon>
        <taxon>Rotifera</taxon>
        <taxon>Eurotatoria</taxon>
        <taxon>Bdelloidea</taxon>
        <taxon>Philodinida</taxon>
        <taxon>Philodinidae</taxon>
        <taxon>Didymodactylos</taxon>
    </lineage>
</organism>
<accession>A0A8S2IGH2</accession>
<evidence type="ECO:0000313" key="3">
    <source>
        <dbReference type="EMBL" id="CAF3749502.1"/>
    </source>
</evidence>
<dbReference type="EMBL" id="CAJOBA010005626">
    <property type="protein sequence ID" value="CAF3749502.1"/>
    <property type="molecule type" value="Genomic_DNA"/>
</dbReference>
<name>A0A8S2IGH2_9BILA</name>
<reference evidence="3" key="1">
    <citation type="submission" date="2021-02" db="EMBL/GenBank/DDBJ databases">
        <authorList>
            <person name="Nowell W R."/>
        </authorList>
    </citation>
    <scope>NUCLEOTIDE SEQUENCE</scope>
</reference>
<sequence length="289" mass="33418">MFNNTFERGIIRFEDRILSTSFDMNDDHTECTCDHRPYKDPSQVWSLQRAVAVALNRFLDKSCTIGDFGCGLDDRLSNHRRHYRRQLTEYAANDCLAVTQLFQITSQRTTTVTTSNHVSASVIVPSASAFLLDSSFVEPPPPSSPIELDPTSPSPHPTSVSPHPTSVSPHPTSSSPSHHETRTIGNQTRKIHQRSSTAKLRHNQRRRQLKKPERKLTRYRFKISLQVYSRFSNDCVIRTIKNMHLHQTTIRVKFGHVYIGFSNRHHYERADRQIDRQLFSRDQYYSMGH</sequence>
<proteinExistence type="predicted"/>
<protein>
    <submittedName>
        <fullName evidence="3">Uncharacterized protein</fullName>
    </submittedName>
</protein>
<gene>
    <name evidence="2" type="ORF">OVA965_LOCUS13478</name>
    <name evidence="3" type="ORF">TMI583_LOCUS13481</name>
</gene>
<dbReference type="EMBL" id="CAJNOK010005620">
    <property type="protein sequence ID" value="CAF0978858.1"/>
    <property type="molecule type" value="Genomic_DNA"/>
</dbReference>
<comment type="caution">
    <text evidence="3">The sequence shown here is derived from an EMBL/GenBank/DDBJ whole genome shotgun (WGS) entry which is preliminary data.</text>
</comment>
<evidence type="ECO:0000256" key="1">
    <source>
        <dbReference type="SAM" id="MobiDB-lite"/>
    </source>
</evidence>
<evidence type="ECO:0000313" key="4">
    <source>
        <dbReference type="Proteomes" id="UP000682733"/>
    </source>
</evidence>
<feature type="compositionally biased region" description="Basic residues" evidence="1">
    <location>
        <begin position="189"/>
        <end position="209"/>
    </location>
</feature>
<dbReference type="Proteomes" id="UP000677228">
    <property type="component" value="Unassembled WGS sequence"/>
</dbReference>